<dbReference type="Proteomes" id="UP000308600">
    <property type="component" value="Unassembled WGS sequence"/>
</dbReference>
<accession>A0ACD3B0G3</accession>
<keyword evidence="2" id="KW-1185">Reference proteome</keyword>
<dbReference type="EMBL" id="ML208299">
    <property type="protein sequence ID" value="TFK71372.1"/>
    <property type="molecule type" value="Genomic_DNA"/>
</dbReference>
<gene>
    <name evidence="1" type="ORF">BDN72DRAFT_877200</name>
</gene>
<evidence type="ECO:0000313" key="2">
    <source>
        <dbReference type="Proteomes" id="UP000308600"/>
    </source>
</evidence>
<name>A0ACD3B0G3_9AGAR</name>
<reference evidence="1 2" key="1">
    <citation type="journal article" date="2019" name="Nat. Ecol. Evol.">
        <title>Megaphylogeny resolves global patterns of mushroom evolution.</title>
        <authorList>
            <person name="Varga T."/>
            <person name="Krizsan K."/>
            <person name="Foldi C."/>
            <person name="Dima B."/>
            <person name="Sanchez-Garcia M."/>
            <person name="Sanchez-Ramirez S."/>
            <person name="Szollosi G.J."/>
            <person name="Szarkandi J.G."/>
            <person name="Papp V."/>
            <person name="Albert L."/>
            <person name="Andreopoulos W."/>
            <person name="Angelini C."/>
            <person name="Antonin V."/>
            <person name="Barry K.W."/>
            <person name="Bougher N.L."/>
            <person name="Buchanan P."/>
            <person name="Buyck B."/>
            <person name="Bense V."/>
            <person name="Catcheside P."/>
            <person name="Chovatia M."/>
            <person name="Cooper J."/>
            <person name="Damon W."/>
            <person name="Desjardin D."/>
            <person name="Finy P."/>
            <person name="Geml J."/>
            <person name="Haridas S."/>
            <person name="Hughes K."/>
            <person name="Justo A."/>
            <person name="Karasinski D."/>
            <person name="Kautmanova I."/>
            <person name="Kiss B."/>
            <person name="Kocsube S."/>
            <person name="Kotiranta H."/>
            <person name="LaButti K.M."/>
            <person name="Lechner B.E."/>
            <person name="Liimatainen K."/>
            <person name="Lipzen A."/>
            <person name="Lukacs Z."/>
            <person name="Mihaltcheva S."/>
            <person name="Morgado L.N."/>
            <person name="Niskanen T."/>
            <person name="Noordeloos M.E."/>
            <person name="Ohm R.A."/>
            <person name="Ortiz-Santana B."/>
            <person name="Ovrebo C."/>
            <person name="Racz N."/>
            <person name="Riley R."/>
            <person name="Savchenko A."/>
            <person name="Shiryaev A."/>
            <person name="Soop K."/>
            <person name="Spirin V."/>
            <person name="Szebenyi C."/>
            <person name="Tomsovsky M."/>
            <person name="Tulloss R.E."/>
            <person name="Uehling J."/>
            <person name="Grigoriev I.V."/>
            <person name="Vagvolgyi C."/>
            <person name="Papp T."/>
            <person name="Martin F.M."/>
            <person name="Miettinen O."/>
            <person name="Hibbett D.S."/>
            <person name="Nagy L.G."/>
        </authorList>
    </citation>
    <scope>NUCLEOTIDE SEQUENCE [LARGE SCALE GENOMIC DNA]</scope>
    <source>
        <strain evidence="1 2">NL-1719</strain>
    </source>
</reference>
<proteinExistence type="predicted"/>
<evidence type="ECO:0000313" key="1">
    <source>
        <dbReference type="EMBL" id="TFK71372.1"/>
    </source>
</evidence>
<organism evidence="1 2">
    <name type="scientific">Pluteus cervinus</name>
    <dbReference type="NCBI Taxonomy" id="181527"/>
    <lineage>
        <taxon>Eukaryota</taxon>
        <taxon>Fungi</taxon>
        <taxon>Dikarya</taxon>
        <taxon>Basidiomycota</taxon>
        <taxon>Agaricomycotina</taxon>
        <taxon>Agaricomycetes</taxon>
        <taxon>Agaricomycetidae</taxon>
        <taxon>Agaricales</taxon>
        <taxon>Pluteineae</taxon>
        <taxon>Pluteaceae</taxon>
        <taxon>Pluteus</taxon>
    </lineage>
</organism>
<sequence>MAAAQVSAAQALGEYLQSPDDLIKVAAFRKKLEKEKASIDARLRNGVREQLQATREGLRKLLSTRDNVQTIRDEMVVIDRLCSDPQNIVPTFDQISRVSMVHRNFEHTEEMVNNLVEMENRLDALEDMLESDSRDILGPAPNILMIHYQLNQLEGFRNQTMHQAKTASANSREILNRRFERLNNVIEGFDQYFTGLARNVVNLVQEGRKDVVVKLIKIAEIEGKEDEKAIAIRLVKRAAKLDASSKFKSMQANARVLKHYRSKMTKAIIDSIHDMFDQAFDENDPITFLNNIGWFYEDIIRIERHVVPCFPPEYDIYSLFIREYHKTLNDIIKKIVSSDPDASVILVLFDWLKQYKKDMKQLNVPPELMEPALLDGKESTLIEDYLQIIVKKLDEWVANLMKTEVGEFTKREEPPEVDSDGMYGTQGAIILFQMVNQQVDLATESGQGSILARVIEEVNRAMRGVQDQWVKVLEAEFKKHVEKPEEAAGGLVDYCIALANDQIKSADFAEALLGRLEQMVSEKYRVTITERLNDAIDGYLDVAKKCTQTLIDLIFNDVKPATKGLFTPPWYEGSTNQIVETMKDYMGDFQNYLNPTLLDILVDDLLDTFLVIYLNALANTPNKLKMPAASDRIKEDVSALFGFFSTLKPAKELEDDFEVIEQILSLLEASKDMVFLSFWSFARVHGPNTAFVEGLMKARSDLDRTAVNDVMESVKRKVKEEGLADPPEPTIMKKVTVQNFMSRILRT</sequence>
<protein>
    <submittedName>
        <fullName evidence="1">Exocyst complex component Sec6</fullName>
    </submittedName>
</protein>